<evidence type="ECO:0000256" key="4">
    <source>
        <dbReference type="ARBA" id="ARBA00009386"/>
    </source>
</evidence>
<keyword evidence="13" id="KW-1185">Reference proteome</keyword>
<evidence type="ECO:0000256" key="9">
    <source>
        <dbReference type="ARBA" id="ARBA00022989"/>
    </source>
</evidence>
<dbReference type="PANTHER" id="PTHR10705">
    <property type="entry name" value="DOLICHYL-DIPHOSPHOOLIGOSACCHARIDE--PROTEIN GLYCOSYLTRANSFERASE SUBUNIT DAD1"/>
    <property type="match status" value="1"/>
</dbReference>
<protein>
    <recommendedName>
        <fullName evidence="11">Dolichyl-diphosphooligosaccharide--protein glycosyltransferase subunit DAD1</fullName>
        <shortName evidence="11">Oligosaccharyl transferase subunit DAD1</shortName>
    </recommendedName>
</protein>
<evidence type="ECO:0000256" key="11">
    <source>
        <dbReference type="RuleBase" id="RU361136"/>
    </source>
</evidence>
<evidence type="ECO:0000256" key="3">
    <source>
        <dbReference type="ARBA" id="ARBA00004922"/>
    </source>
</evidence>
<comment type="subcellular location">
    <subcellularLocation>
        <location evidence="2 11">Endoplasmic reticulum membrane</location>
        <topology evidence="2 11">Multi-pass membrane protein</topology>
    </subcellularLocation>
</comment>
<organism evidence="12 13">
    <name type="scientific">Solanum bulbocastanum</name>
    <name type="common">Wild potato</name>
    <dbReference type="NCBI Taxonomy" id="147425"/>
    <lineage>
        <taxon>Eukaryota</taxon>
        <taxon>Viridiplantae</taxon>
        <taxon>Streptophyta</taxon>
        <taxon>Embryophyta</taxon>
        <taxon>Tracheophyta</taxon>
        <taxon>Spermatophyta</taxon>
        <taxon>Magnoliopsida</taxon>
        <taxon>eudicotyledons</taxon>
        <taxon>Gunneridae</taxon>
        <taxon>Pentapetalae</taxon>
        <taxon>asterids</taxon>
        <taxon>lamiids</taxon>
        <taxon>Solanales</taxon>
        <taxon>Solanaceae</taxon>
        <taxon>Solanoideae</taxon>
        <taxon>Solaneae</taxon>
        <taxon>Solanum</taxon>
    </lineage>
</organism>
<comment type="function">
    <text evidence="1 11">Subunit of the oligosaccharyl transferase (OST) complex that catalyzes the initial transfer of a defined glycan (Glc(3)Man(9)GlcNAc(2) in eukaryotes) from the lipid carrier dolichol-pyrophosphate to an asparagine residue within an Asn-X-Ser/Thr consensus motif in nascent polypeptide chains, the first step in protein N-glycosylation. N-glycosylation occurs cotranslationally and the complex associates with the Sec61 complex at the channel-forming translocon complex that mediates protein translocation across the endoplasmic reticulum (ER). All subunits are required for a maximal enzyme activity.</text>
</comment>
<keyword evidence="9 11" id="KW-1133">Transmembrane helix</keyword>
<dbReference type="GO" id="GO:0008250">
    <property type="term" value="C:oligosaccharyltransferase complex"/>
    <property type="evidence" value="ECO:0007669"/>
    <property type="project" value="InterPro"/>
</dbReference>
<dbReference type="PIRSF" id="PIRSF005588">
    <property type="entry name" value="DAD"/>
    <property type="match status" value="1"/>
</dbReference>
<evidence type="ECO:0000256" key="6">
    <source>
        <dbReference type="ARBA" id="ARBA00022692"/>
    </source>
</evidence>
<dbReference type="PANTHER" id="PTHR10705:SF2">
    <property type="entry name" value="DOLICHYL-DIPHOSPHOOLIGOSACCHARIDE--PROTEIN GLYCOSYLTRANSFERASE SUBUNIT DAD1"/>
    <property type="match status" value="1"/>
</dbReference>
<dbReference type="AlphaFoldDB" id="A0AAN8T7C2"/>
<feature type="transmembrane region" description="Helical" evidence="11">
    <location>
        <begin position="97"/>
        <end position="115"/>
    </location>
</feature>
<feature type="transmembrane region" description="Helical" evidence="11">
    <location>
        <begin position="33"/>
        <end position="51"/>
    </location>
</feature>
<name>A0AAN8T7C2_SOLBU</name>
<dbReference type="EMBL" id="JBANQN010000008">
    <property type="protein sequence ID" value="KAK6782915.1"/>
    <property type="molecule type" value="Genomic_DNA"/>
</dbReference>
<keyword evidence="6 11" id="KW-0812">Transmembrane</keyword>
<keyword evidence="7" id="KW-0053">Apoptosis</keyword>
<comment type="caution">
    <text evidence="12">The sequence shown here is derived from an EMBL/GenBank/DDBJ whole genome shotgun (WGS) entry which is preliminary data.</text>
</comment>
<reference evidence="12 13" key="1">
    <citation type="submission" date="2024-02" db="EMBL/GenBank/DDBJ databases">
        <title>de novo genome assembly of Solanum bulbocastanum strain 11H21.</title>
        <authorList>
            <person name="Hosaka A.J."/>
        </authorList>
    </citation>
    <scope>NUCLEOTIDE SEQUENCE [LARGE SCALE GENOMIC DNA]</scope>
    <source>
        <tissue evidence="12">Young leaves</tissue>
    </source>
</reference>
<evidence type="ECO:0000256" key="8">
    <source>
        <dbReference type="ARBA" id="ARBA00022824"/>
    </source>
</evidence>
<comment type="pathway">
    <text evidence="3 11">Protein modification; protein glycosylation.</text>
</comment>
<evidence type="ECO:0000313" key="13">
    <source>
        <dbReference type="Proteomes" id="UP001371456"/>
    </source>
</evidence>
<evidence type="ECO:0000313" key="12">
    <source>
        <dbReference type="EMBL" id="KAK6782915.1"/>
    </source>
</evidence>
<evidence type="ECO:0000256" key="10">
    <source>
        <dbReference type="ARBA" id="ARBA00023136"/>
    </source>
</evidence>
<evidence type="ECO:0000256" key="2">
    <source>
        <dbReference type="ARBA" id="ARBA00004477"/>
    </source>
</evidence>
<comment type="subunit">
    <text evidence="5 11">Component of the oligosaccharyltransferase (OST) complex.</text>
</comment>
<evidence type="ECO:0000256" key="5">
    <source>
        <dbReference type="ARBA" id="ARBA00011157"/>
    </source>
</evidence>
<dbReference type="GO" id="GO:0006487">
    <property type="term" value="P:protein N-linked glycosylation"/>
    <property type="evidence" value="ECO:0007669"/>
    <property type="project" value="TreeGrafter"/>
</dbReference>
<sequence length="116" mass="12657">MAKSSATKDAQALFHSLRSAYAATPTNLKIIDLYVIFAISTALIQVAYMAIVGTFPFNSFLSGVLSCIGTAVLAVCLRIQVNKENKEFKDLPPERAFADFVLCNLVLHLVIMNFLG</sequence>
<dbReference type="Pfam" id="PF02109">
    <property type="entry name" value="DAD"/>
    <property type="match status" value="1"/>
</dbReference>
<comment type="similarity">
    <text evidence="4 11">Belongs to the DAD/OST2 family.</text>
</comment>
<evidence type="ECO:0000256" key="1">
    <source>
        <dbReference type="ARBA" id="ARBA00002791"/>
    </source>
</evidence>
<keyword evidence="10 11" id="KW-0472">Membrane</keyword>
<keyword evidence="8 11" id="KW-0256">Endoplasmic reticulum</keyword>
<gene>
    <name evidence="12" type="ORF">RDI58_020711</name>
</gene>
<feature type="transmembrane region" description="Helical" evidence="11">
    <location>
        <begin position="57"/>
        <end position="77"/>
    </location>
</feature>
<accession>A0AAN8T7C2</accession>
<dbReference type="InterPro" id="IPR003038">
    <property type="entry name" value="DAD/Ost2"/>
</dbReference>
<dbReference type="Proteomes" id="UP001371456">
    <property type="component" value="Unassembled WGS sequence"/>
</dbReference>
<proteinExistence type="inferred from homology"/>
<evidence type="ECO:0000256" key="7">
    <source>
        <dbReference type="ARBA" id="ARBA00022703"/>
    </source>
</evidence>